<keyword evidence="5 6" id="KW-0472">Membrane</keyword>
<dbReference type="InterPro" id="IPR002794">
    <property type="entry name" value="DUF92_TMEM19"/>
</dbReference>
<dbReference type="PANTHER" id="PTHR13353">
    <property type="entry name" value="TRANSMEMBRANE PROTEIN 19"/>
    <property type="match status" value="1"/>
</dbReference>
<evidence type="ECO:0000256" key="6">
    <source>
        <dbReference type="SAM" id="Phobius"/>
    </source>
</evidence>
<comment type="subcellular location">
    <subcellularLocation>
        <location evidence="1">Membrane</location>
        <topology evidence="1">Multi-pass membrane protein</topology>
    </subcellularLocation>
</comment>
<evidence type="ECO:0000313" key="8">
    <source>
        <dbReference type="Proteomes" id="UP000002729"/>
    </source>
</evidence>
<dbReference type="EMBL" id="GL833124">
    <property type="protein sequence ID" value="EGB10238.1"/>
    <property type="molecule type" value="Genomic_DNA"/>
</dbReference>
<feature type="transmembrane region" description="Helical" evidence="6">
    <location>
        <begin position="6"/>
        <end position="24"/>
    </location>
</feature>
<keyword evidence="4 6" id="KW-1133">Transmembrane helix</keyword>
<dbReference type="OMA" id="MSSFACC"/>
<comment type="similarity">
    <text evidence="2">Belongs to the TMEM19 family.</text>
</comment>
<gene>
    <name evidence="7" type="ORF">AURANDRAFT_23512</name>
</gene>
<accession>F0Y3D1</accession>
<dbReference type="eggNOG" id="KOG4491">
    <property type="taxonomic scope" value="Eukaryota"/>
</dbReference>
<name>F0Y3D1_AURAN</name>
<dbReference type="OrthoDB" id="30881at2759"/>
<feature type="transmembrane region" description="Helical" evidence="6">
    <location>
        <begin position="36"/>
        <end position="60"/>
    </location>
</feature>
<organism evidence="8">
    <name type="scientific">Aureococcus anophagefferens</name>
    <name type="common">Harmful bloom alga</name>
    <dbReference type="NCBI Taxonomy" id="44056"/>
    <lineage>
        <taxon>Eukaryota</taxon>
        <taxon>Sar</taxon>
        <taxon>Stramenopiles</taxon>
        <taxon>Ochrophyta</taxon>
        <taxon>Pelagophyceae</taxon>
        <taxon>Pelagomonadales</taxon>
        <taxon>Pelagomonadaceae</taxon>
        <taxon>Aureococcus</taxon>
    </lineage>
</organism>
<protein>
    <recommendedName>
        <fullName evidence="9">Transmembrane protein 19</fullName>
    </recommendedName>
</protein>
<evidence type="ECO:0000256" key="1">
    <source>
        <dbReference type="ARBA" id="ARBA00004141"/>
    </source>
</evidence>
<dbReference type="Pfam" id="PF01940">
    <property type="entry name" value="DUF92"/>
    <property type="match status" value="1"/>
</dbReference>
<dbReference type="PANTHER" id="PTHR13353:SF5">
    <property type="entry name" value="TRANSMEMBRANE PROTEIN 19"/>
    <property type="match status" value="1"/>
</dbReference>
<keyword evidence="3 6" id="KW-0812">Transmembrane</keyword>
<evidence type="ECO:0000256" key="2">
    <source>
        <dbReference type="ARBA" id="ARBA00009012"/>
    </source>
</evidence>
<dbReference type="KEGG" id="aaf:AURANDRAFT_23512"/>
<evidence type="ECO:0008006" key="9">
    <source>
        <dbReference type="Google" id="ProtNLM"/>
    </source>
</evidence>
<evidence type="ECO:0000256" key="3">
    <source>
        <dbReference type="ARBA" id="ARBA00022692"/>
    </source>
</evidence>
<evidence type="ECO:0000256" key="4">
    <source>
        <dbReference type="ARBA" id="ARBA00022989"/>
    </source>
</evidence>
<dbReference type="RefSeq" id="XP_009035053.1">
    <property type="nucleotide sequence ID" value="XM_009036805.1"/>
</dbReference>
<dbReference type="GeneID" id="20219770"/>
<dbReference type="GO" id="GO:0016020">
    <property type="term" value="C:membrane"/>
    <property type="evidence" value="ECO:0007669"/>
    <property type="project" value="UniProtKB-SubCell"/>
</dbReference>
<proteinExistence type="inferred from homology"/>
<reference evidence="7 8" key="1">
    <citation type="journal article" date="2011" name="Proc. Natl. Acad. Sci. U.S.A.">
        <title>Niche of harmful alga Aureococcus anophagefferens revealed through ecogenomics.</title>
        <authorList>
            <person name="Gobler C.J."/>
            <person name="Berry D.L."/>
            <person name="Dyhrman S.T."/>
            <person name="Wilhelm S.W."/>
            <person name="Salamov A."/>
            <person name="Lobanov A.V."/>
            <person name="Zhang Y."/>
            <person name="Collier J.L."/>
            <person name="Wurch L.L."/>
            <person name="Kustka A.B."/>
            <person name="Dill B.D."/>
            <person name="Shah M."/>
            <person name="VerBerkmoes N.C."/>
            <person name="Kuo A."/>
            <person name="Terry A."/>
            <person name="Pangilinan J."/>
            <person name="Lindquist E.A."/>
            <person name="Lucas S."/>
            <person name="Paulsen I.T."/>
            <person name="Hattenrath-Lehmann T.K."/>
            <person name="Talmage S.C."/>
            <person name="Walker E.A."/>
            <person name="Koch F."/>
            <person name="Burson A.M."/>
            <person name="Marcoval M.A."/>
            <person name="Tang Y.Z."/>
            <person name="Lecleir G.R."/>
            <person name="Coyne K.J."/>
            <person name="Berg G.M."/>
            <person name="Bertrand E.M."/>
            <person name="Saito M.A."/>
            <person name="Gladyshev V.N."/>
            <person name="Grigoriev I.V."/>
        </authorList>
    </citation>
    <scope>NUCLEOTIDE SEQUENCE [LARGE SCALE GENOMIC DNA]</scope>
    <source>
        <strain evidence="8">CCMP 1984</strain>
    </source>
</reference>
<sequence length="296" mass="29575">MGAPRPLHVVTAILVGAYLGRRGLRKGSLSKSGAMAAFAVAVLTWGSGPRFGITLIAFYLSGSKLSRVGAATKMRQDEAATEGGARDAAQVLCCSLPAAVPAALAAAAYRAEIGDDARTDLTANTRGTMLVARFVAFFAVCAGDTWASELGCLAAAPPRLVTAPWRVVPPGTNGGVTLAGTAASVAGGAFVGVVHGLAGFATVGASAAGARAEVAGLAALGAAAGFAGSLLDSVLGATLQRTSFDDEKRCVARPERSDARALCGADVLSNHGVNLASATAVMLAAPGAARWWLLRA</sequence>
<dbReference type="InParanoid" id="F0Y3D1"/>
<dbReference type="AlphaFoldDB" id="F0Y3D1"/>
<keyword evidence="8" id="KW-1185">Reference proteome</keyword>
<evidence type="ECO:0000256" key="5">
    <source>
        <dbReference type="ARBA" id="ARBA00023136"/>
    </source>
</evidence>
<evidence type="ECO:0000313" key="7">
    <source>
        <dbReference type="EMBL" id="EGB10238.1"/>
    </source>
</evidence>
<dbReference type="Proteomes" id="UP000002729">
    <property type="component" value="Unassembled WGS sequence"/>
</dbReference>